<reference evidence="2" key="2">
    <citation type="submission" date="2021-08" db="EMBL/GenBank/DDBJ databases">
        <authorList>
            <person name="Eriksson T."/>
        </authorList>
    </citation>
    <scope>NUCLEOTIDE SEQUENCE</scope>
    <source>
        <strain evidence="2">Stoneville</strain>
        <tissue evidence="2">Whole head</tissue>
    </source>
</reference>
<gene>
    <name evidence="2" type="ORF">GEV33_005579</name>
</gene>
<dbReference type="AlphaFoldDB" id="A0A8J6HMX8"/>
<sequence>MLRVPAVTPFRPFNCKWTGPHQAKLGRNTTSTDSVLRLHLFKIHHPTGGGYRTIIPPSGAQQQWLQTGAVTKYRSANSGSLGFPNRRDAQQTISRAETYRQKEKTRNQKKISENLQLPHHGIVISKQFAS</sequence>
<feature type="region of interest" description="Disordered" evidence="1">
    <location>
        <begin position="76"/>
        <end position="108"/>
    </location>
</feature>
<dbReference type="EMBL" id="JABDTM020020065">
    <property type="protein sequence ID" value="KAH0817212.1"/>
    <property type="molecule type" value="Genomic_DNA"/>
</dbReference>
<organism evidence="2 3">
    <name type="scientific">Tenebrio molitor</name>
    <name type="common">Yellow mealworm beetle</name>
    <dbReference type="NCBI Taxonomy" id="7067"/>
    <lineage>
        <taxon>Eukaryota</taxon>
        <taxon>Metazoa</taxon>
        <taxon>Ecdysozoa</taxon>
        <taxon>Arthropoda</taxon>
        <taxon>Hexapoda</taxon>
        <taxon>Insecta</taxon>
        <taxon>Pterygota</taxon>
        <taxon>Neoptera</taxon>
        <taxon>Endopterygota</taxon>
        <taxon>Coleoptera</taxon>
        <taxon>Polyphaga</taxon>
        <taxon>Cucujiformia</taxon>
        <taxon>Tenebrionidae</taxon>
        <taxon>Tenebrio</taxon>
    </lineage>
</organism>
<keyword evidence="3" id="KW-1185">Reference proteome</keyword>
<reference evidence="2" key="1">
    <citation type="journal article" date="2020" name="J Insects Food Feed">
        <title>The yellow mealworm (Tenebrio molitor) genome: a resource for the emerging insects as food and feed industry.</title>
        <authorList>
            <person name="Eriksson T."/>
            <person name="Andere A."/>
            <person name="Kelstrup H."/>
            <person name="Emery V."/>
            <person name="Picard C."/>
        </authorList>
    </citation>
    <scope>NUCLEOTIDE SEQUENCE</scope>
    <source>
        <strain evidence="2">Stoneville</strain>
        <tissue evidence="2">Whole head</tissue>
    </source>
</reference>
<dbReference type="Proteomes" id="UP000719412">
    <property type="component" value="Unassembled WGS sequence"/>
</dbReference>
<accession>A0A8J6HMX8</accession>
<evidence type="ECO:0000313" key="3">
    <source>
        <dbReference type="Proteomes" id="UP000719412"/>
    </source>
</evidence>
<comment type="caution">
    <text evidence="2">The sequence shown here is derived from an EMBL/GenBank/DDBJ whole genome shotgun (WGS) entry which is preliminary data.</text>
</comment>
<feature type="compositionally biased region" description="Basic and acidic residues" evidence="1">
    <location>
        <begin position="97"/>
        <end position="108"/>
    </location>
</feature>
<protein>
    <submittedName>
        <fullName evidence="2">Uncharacterized protein</fullName>
    </submittedName>
</protein>
<name>A0A8J6HMX8_TENMO</name>
<evidence type="ECO:0000256" key="1">
    <source>
        <dbReference type="SAM" id="MobiDB-lite"/>
    </source>
</evidence>
<evidence type="ECO:0000313" key="2">
    <source>
        <dbReference type="EMBL" id="KAH0817212.1"/>
    </source>
</evidence>
<proteinExistence type="predicted"/>